<dbReference type="AlphaFoldDB" id="A0A5B0PEG5"/>
<dbReference type="EMBL" id="VDEP01000346">
    <property type="protein sequence ID" value="KAA1098778.1"/>
    <property type="molecule type" value="Genomic_DNA"/>
</dbReference>
<accession>A0A5B0PEG5</accession>
<sequence length="115" mass="12645">MGYGFDQSHHTANIPGSIVVAYPPGNRILHRRTVLFASSNRNTPCLPILLSLQIIKTRSSQERHHLLLRFQNVVTVPTSLSAVASPVQLSKLPPSSPSLPLPERCRYPLVVVVTS</sequence>
<protein>
    <submittedName>
        <fullName evidence="1">Uncharacterized protein</fullName>
    </submittedName>
</protein>
<evidence type="ECO:0000313" key="1">
    <source>
        <dbReference type="EMBL" id="KAA1098778.1"/>
    </source>
</evidence>
<organism evidence="1 2">
    <name type="scientific">Puccinia graminis f. sp. tritici</name>
    <dbReference type="NCBI Taxonomy" id="56615"/>
    <lineage>
        <taxon>Eukaryota</taxon>
        <taxon>Fungi</taxon>
        <taxon>Dikarya</taxon>
        <taxon>Basidiomycota</taxon>
        <taxon>Pucciniomycotina</taxon>
        <taxon>Pucciniomycetes</taxon>
        <taxon>Pucciniales</taxon>
        <taxon>Pucciniaceae</taxon>
        <taxon>Puccinia</taxon>
    </lineage>
</organism>
<gene>
    <name evidence="1" type="ORF">PGTUg99_015935</name>
</gene>
<reference evidence="1 2" key="1">
    <citation type="submission" date="2019-05" db="EMBL/GenBank/DDBJ databases">
        <title>Emergence of the Ug99 lineage of the wheat stem rust pathogen through somatic hybridization.</title>
        <authorList>
            <person name="Li F."/>
            <person name="Upadhyaya N.M."/>
            <person name="Sperschneider J."/>
            <person name="Matny O."/>
            <person name="Nguyen-Phuc H."/>
            <person name="Mago R."/>
            <person name="Raley C."/>
            <person name="Miller M.E."/>
            <person name="Silverstein K.A.T."/>
            <person name="Henningsen E."/>
            <person name="Hirsch C.D."/>
            <person name="Visser B."/>
            <person name="Pretorius Z.A."/>
            <person name="Steffenson B.J."/>
            <person name="Schwessinger B."/>
            <person name="Dodds P.N."/>
            <person name="Figueroa M."/>
        </authorList>
    </citation>
    <scope>NUCLEOTIDE SEQUENCE [LARGE SCALE GENOMIC DNA]</scope>
    <source>
        <strain evidence="1 2">Ug99</strain>
    </source>
</reference>
<comment type="caution">
    <text evidence="1">The sequence shown here is derived from an EMBL/GenBank/DDBJ whole genome shotgun (WGS) entry which is preliminary data.</text>
</comment>
<name>A0A5B0PEG5_PUCGR</name>
<proteinExistence type="predicted"/>
<evidence type="ECO:0000313" key="2">
    <source>
        <dbReference type="Proteomes" id="UP000325313"/>
    </source>
</evidence>
<dbReference type="Proteomes" id="UP000325313">
    <property type="component" value="Unassembled WGS sequence"/>
</dbReference>